<evidence type="ECO:0000256" key="1">
    <source>
        <dbReference type="SAM" id="SignalP"/>
    </source>
</evidence>
<dbReference type="EMBL" id="CP033148">
    <property type="protein sequence ID" value="AYO41632.1"/>
    <property type="molecule type" value="Genomic_DNA"/>
</dbReference>
<name>A0A3G2S2U5_MALR7</name>
<keyword evidence="3" id="KW-1185">Reference proteome</keyword>
<accession>A0A3G2S2U5</accession>
<reference evidence="2 3" key="1">
    <citation type="submission" date="2018-10" db="EMBL/GenBank/DDBJ databases">
        <title>Complete genome sequence of Malassezia restricta CBS 7877.</title>
        <authorList>
            <person name="Morand S.C."/>
            <person name="Bertignac M."/>
            <person name="Iltis A."/>
            <person name="Kolder I."/>
            <person name="Pirovano W."/>
            <person name="Jourdain R."/>
            <person name="Clavaud C."/>
        </authorList>
    </citation>
    <scope>NUCLEOTIDE SEQUENCE [LARGE SCALE GENOMIC DNA]</scope>
    <source>
        <strain evidence="2 3">CBS 7877</strain>
    </source>
</reference>
<feature type="chain" id="PRO_5018329348" evidence="1">
    <location>
        <begin position="21"/>
        <end position="258"/>
    </location>
</feature>
<proteinExistence type="predicted"/>
<protein>
    <submittedName>
        <fullName evidence="2">Uncharacterized protein</fullName>
    </submittedName>
</protein>
<dbReference type="Proteomes" id="UP000269793">
    <property type="component" value="Chromosome I"/>
</dbReference>
<dbReference type="OrthoDB" id="3343201at2759"/>
<sequence>MPPPRARAIQHALGVPLSAAARLAVDLVLVMTQSRTAVLIDTCALSIARVQALAEVCRGEDILLVVLAQQVLVVHRRAFGVKWERDDTCVYVDPRHPQQKAARSPGTHAILACIYDACTQDTRSCMIVGRDVRAHSIAACGWLLDYPVVYTCATGATDVRCVPLTEAHWTDGWDTEALTVTDLSLLLVEVQLHSTSLPQPHPVLAYTVPTQMPDAHAIVAAANHRMLAHGAARRWLEGLGLVEFRIHSSHVHMDRIAL</sequence>
<evidence type="ECO:0000313" key="3">
    <source>
        <dbReference type="Proteomes" id="UP000269793"/>
    </source>
</evidence>
<organism evidence="2 3">
    <name type="scientific">Malassezia restricta (strain ATCC 96810 / NBRC 103918 / CBS 7877)</name>
    <name type="common">Seborrheic dermatitis infection agent</name>
    <dbReference type="NCBI Taxonomy" id="425264"/>
    <lineage>
        <taxon>Eukaryota</taxon>
        <taxon>Fungi</taxon>
        <taxon>Dikarya</taxon>
        <taxon>Basidiomycota</taxon>
        <taxon>Ustilaginomycotina</taxon>
        <taxon>Malasseziomycetes</taxon>
        <taxon>Malasseziales</taxon>
        <taxon>Malasseziaceae</taxon>
        <taxon>Malassezia</taxon>
    </lineage>
</organism>
<keyword evidence="1" id="KW-0732">Signal</keyword>
<dbReference type="VEuPathDB" id="FungiDB:DNF11_0682"/>
<evidence type="ECO:0000313" key="2">
    <source>
        <dbReference type="EMBL" id="AYO41632.1"/>
    </source>
</evidence>
<feature type="signal peptide" evidence="1">
    <location>
        <begin position="1"/>
        <end position="20"/>
    </location>
</feature>
<dbReference type="AlphaFoldDB" id="A0A3G2S2U5"/>
<gene>
    <name evidence="2" type="ORF">DNF11_0682</name>
</gene>